<dbReference type="EMBL" id="PVWO01000364">
    <property type="protein sequence ID" value="PSB51272.1"/>
    <property type="molecule type" value="Genomic_DNA"/>
</dbReference>
<organism evidence="1 2">
    <name type="scientific">Chamaesiphon polymorphus CCALA 037</name>
    <dbReference type="NCBI Taxonomy" id="2107692"/>
    <lineage>
        <taxon>Bacteria</taxon>
        <taxon>Bacillati</taxon>
        <taxon>Cyanobacteriota</taxon>
        <taxon>Cyanophyceae</taxon>
        <taxon>Gomontiellales</taxon>
        <taxon>Chamaesiphonaceae</taxon>
        <taxon>Chamaesiphon</taxon>
    </lineage>
</organism>
<dbReference type="Proteomes" id="UP000238937">
    <property type="component" value="Unassembled WGS sequence"/>
</dbReference>
<accession>A0A2T1G222</accession>
<evidence type="ECO:0000313" key="2">
    <source>
        <dbReference type="Proteomes" id="UP000238937"/>
    </source>
</evidence>
<evidence type="ECO:0000313" key="1">
    <source>
        <dbReference type="EMBL" id="PSB51272.1"/>
    </source>
</evidence>
<sequence>MVYSSLEKVMTIEIKELVSNSSVLVDLTDAESSKINGGYAPVLQFATGNNLQKTFAALGIVNGKRTSDPRVVDEQRQIGIPDDTIQAGQDIAEFAGGGVYTLPVLTAKLAG</sequence>
<name>A0A2T1G222_9CYAN</name>
<comment type="caution">
    <text evidence="1">The sequence shown here is derived from an EMBL/GenBank/DDBJ whole genome shotgun (WGS) entry which is preliminary data.</text>
</comment>
<protein>
    <submittedName>
        <fullName evidence="1">Uncharacterized protein</fullName>
    </submittedName>
</protein>
<proteinExistence type="predicted"/>
<reference evidence="1 2" key="1">
    <citation type="submission" date="2018-03" db="EMBL/GenBank/DDBJ databases">
        <title>The ancient ancestry and fast evolution of plastids.</title>
        <authorList>
            <person name="Moore K.R."/>
            <person name="Magnabosco C."/>
            <person name="Momper L."/>
            <person name="Gold D.A."/>
            <person name="Bosak T."/>
            <person name="Fournier G.P."/>
        </authorList>
    </citation>
    <scope>NUCLEOTIDE SEQUENCE [LARGE SCALE GENOMIC DNA]</scope>
    <source>
        <strain evidence="1 2">CCALA 037</strain>
    </source>
</reference>
<dbReference type="AlphaFoldDB" id="A0A2T1G222"/>
<keyword evidence="2" id="KW-1185">Reference proteome</keyword>
<gene>
    <name evidence="1" type="ORF">C7B77_21780</name>
</gene>